<protein>
    <submittedName>
        <fullName evidence="2">Uncharacterized protein</fullName>
    </submittedName>
</protein>
<organism evidence="2 3">
    <name type="scientific">Halalkalibaculum roseum</name>
    <dbReference type="NCBI Taxonomy" id="2709311"/>
    <lineage>
        <taxon>Bacteria</taxon>
        <taxon>Pseudomonadati</taxon>
        <taxon>Balneolota</taxon>
        <taxon>Balneolia</taxon>
        <taxon>Balneolales</taxon>
        <taxon>Balneolaceae</taxon>
        <taxon>Halalkalibaculum</taxon>
    </lineage>
</organism>
<dbReference type="AlphaFoldDB" id="A0A6M1SVK0"/>
<comment type="caution">
    <text evidence="2">The sequence shown here is derived from an EMBL/GenBank/DDBJ whole genome shotgun (WGS) entry which is preliminary data.</text>
</comment>
<dbReference type="EMBL" id="JAALLT010000003">
    <property type="protein sequence ID" value="NGP76980.1"/>
    <property type="molecule type" value="Genomic_DNA"/>
</dbReference>
<accession>A0A6M1SVK0</accession>
<name>A0A6M1SVK0_9BACT</name>
<keyword evidence="1" id="KW-0472">Membrane</keyword>
<evidence type="ECO:0000256" key="1">
    <source>
        <dbReference type="SAM" id="Phobius"/>
    </source>
</evidence>
<gene>
    <name evidence="2" type="ORF">G3570_10070</name>
</gene>
<dbReference type="Proteomes" id="UP000473278">
    <property type="component" value="Unassembled WGS sequence"/>
</dbReference>
<evidence type="ECO:0000313" key="3">
    <source>
        <dbReference type="Proteomes" id="UP000473278"/>
    </source>
</evidence>
<sequence length="83" mass="9502">MNTAFIFISIWLAISLVMGIFGITQRGYQDRMSPLEEGVKSLYSFVRGFVSWPVNFPLGLAKQKYKVNVVHKVSTGKRILHRK</sequence>
<feature type="transmembrane region" description="Helical" evidence="1">
    <location>
        <begin position="6"/>
        <end position="24"/>
    </location>
</feature>
<dbReference type="RefSeq" id="WP_165141912.1">
    <property type="nucleotide sequence ID" value="NZ_JAALLT010000003.1"/>
</dbReference>
<keyword evidence="3" id="KW-1185">Reference proteome</keyword>
<reference evidence="2 3" key="1">
    <citation type="submission" date="2020-02" db="EMBL/GenBank/DDBJ databases">
        <title>Balneolaceae bacterium YR4-1, complete genome.</title>
        <authorList>
            <person name="Li Y."/>
            <person name="Wu S."/>
        </authorList>
    </citation>
    <scope>NUCLEOTIDE SEQUENCE [LARGE SCALE GENOMIC DNA]</scope>
    <source>
        <strain evidence="2 3">YR4-1</strain>
    </source>
</reference>
<proteinExistence type="predicted"/>
<keyword evidence="1" id="KW-0812">Transmembrane</keyword>
<evidence type="ECO:0000313" key="2">
    <source>
        <dbReference type="EMBL" id="NGP76980.1"/>
    </source>
</evidence>
<keyword evidence="1" id="KW-1133">Transmembrane helix</keyword>